<dbReference type="AlphaFoldDB" id="H0I4A2"/>
<feature type="domain" description="Retroviral polymerase SH3-like" evidence="3">
    <location>
        <begin position="162"/>
        <end position="196"/>
    </location>
</feature>
<dbReference type="GO" id="GO:0006508">
    <property type="term" value="P:proteolysis"/>
    <property type="evidence" value="ECO:0007669"/>
    <property type="project" value="UniProtKB-KW"/>
</dbReference>
<evidence type="ECO:0000313" key="5">
    <source>
        <dbReference type="Proteomes" id="UP000243458"/>
    </source>
</evidence>
<dbReference type="PANTHER" id="PTHR42648:SF25">
    <property type="entry name" value="RNA-DIRECTED DNA POLYMERASE"/>
    <property type="match status" value="1"/>
</dbReference>
<reference evidence="4 5" key="1">
    <citation type="journal article" date="2011" name="Genome Biol.">
        <title>Genome-wide patterns of genetic variation in sweet and grain sorghum (Sorghum bicolor).</title>
        <authorList>
            <person name="Zheng L.Y."/>
            <person name="Guo X.S."/>
            <person name="He B."/>
            <person name="Sun L.J."/>
            <person name="Peng Y."/>
            <person name="Dong S.S."/>
            <person name="Liu T.F."/>
            <person name="Jiang S."/>
            <person name="Ramachandran S."/>
            <person name="Liu C.M."/>
            <person name="Jing H.C."/>
        </authorList>
    </citation>
    <scope>NUCLEOTIDE SEQUENCE [LARGE SCALE GENOMIC DNA]</scope>
    <source>
        <strain evidence="5">cv. E-Tian</strain>
    </source>
</reference>
<evidence type="ECO:0000256" key="1">
    <source>
        <dbReference type="ARBA" id="ARBA00022670"/>
    </source>
</evidence>
<dbReference type="GO" id="GO:0003676">
    <property type="term" value="F:nucleic acid binding"/>
    <property type="evidence" value="ECO:0007669"/>
    <property type="project" value="InterPro"/>
</dbReference>
<dbReference type="Pfam" id="PF25597">
    <property type="entry name" value="SH3_retrovirus"/>
    <property type="match status" value="1"/>
</dbReference>
<evidence type="ECO:0008006" key="6">
    <source>
        <dbReference type="Google" id="ProtNLM"/>
    </source>
</evidence>
<evidence type="ECO:0000259" key="3">
    <source>
        <dbReference type="Pfam" id="PF25597"/>
    </source>
</evidence>
<gene>
    <name evidence="4" type="ORF">M3S_E15</name>
</gene>
<accession>H0I4A2</accession>
<organism evidence="4 5">
    <name type="scientific">Sorghum bicolor</name>
    <name type="common">Sorghum</name>
    <name type="synonym">Sorghum vulgare</name>
    <dbReference type="NCBI Taxonomy" id="4558"/>
    <lineage>
        <taxon>Eukaryota</taxon>
        <taxon>Viridiplantae</taxon>
        <taxon>Streptophyta</taxon>
        <taxon>Embryophyta</taxon>
        <taxon>Tracheophyta</taxon>
        <taxon>Spermatophyta</taxon>
        <taxon>Magnoliopsida</taxon>
        <taxon>Liliopsida</taxon>
        <taxon>Poales</taxon>
        <taxon>Poaceae</taxon>
        <taxon>PACMAD clade</taxon>
        <taxon>Panicoideae</taxon>
        <taxon>Andropogonodae</taxon>
        <taxon>Andropogoneae</taxon>
        <taxon>Sorghinae</taxon>
        <taxon>Sorghum</taxon>
    </lineage>
</organism>
<dbReference type="InterPro" id="IPR012337">
    <property type="entry name" value="RNaseH-like_sf"/>
</dbReference>
<keyword evidence="1" id="KW-0645">Protease</keyword>
<dbReference type="EMBL" id="AHAO01000010">
    <property type="protein sequence ID" value="EHK62696.1"/>
    <property type="molecule type" value="Genomic_DNA"/>
</dbReference>
<evidence type="ECO:0000313" key="4">
    <source>
        <dbReference type="EMBL" id="EHK62696.1"/>
    </source>
</evidence>
<sequence length="198" mass="22121">ECVIPSTYEAGSRVLDTGATNHMTGCGASLTNMDESIRGAVRFGEGSKVEICEIGVVTIASKNHDHKVLSEVYYIPSLKCNICLELVHIDLYGQVTPPTLGGKQYFLLVVDDYSCYMWLELITTKDEAFTHFKRYKAAAELELNLKMKAFRSDRGAVRSINPSVFLGYEPGTKGYRVYDPVKDKLMISRDVIFDEKAT</sequence>
<feature type="non-terminal residue" evidence="4">
    <location>
        <position position="1"/>
    </location>
</feature>
<dbReference type="InterPro" id="IPR039537">
    <property type="entry name" value="Retrotran_Ty1/copia-like"/>
</dbReference>
<dbReference type="Proteomes" id="UP000243458">
    <property type="component" value="Unassembled WGS sequence"/>
</dbReference>
<dbReference type="InterPro" id="IPR054722">
    <property type="entry name" value="PolX-like_BBD"/>
</dbReference>
<dbReference type="PANTHER" id="PTHR42648">
    <property type="entry name" value="TRANSPOSASE, PUTATIVE-RELATED"/>
    <property type="match status" value="1"/>
</dbReference>
<dbReference type="InterPro" id="IPR036397">
    <property type="entry name" value="RNaseH_sf"/>
</dbReference>
<protein>
    <recommendedName>
        <fullName evidence="6">Integrase catalytic domain-containing protein</fullName>
    </recommendedName>
</protein>
<evidence type="ECO:0000259" key="2">
    <source>
        <dbReference type="Pfam" id="PF22936"/>
    </source>
</evidence>
<dbReference type="Pfam" id="PF22936">
    <property type="entry name" value="Pol_BBD"/>
    <property type="match status" value="1"/>
</dbReference>
<feature type="domain" description="Retrovirus-related Pol polyprotein from transposon TNT 1-94-like beta-barrel" evidence="2">
    <location>
        <begin position="14"/>
        <end position="82"/>
    </location>
</feature>
<name>H0I4A2_SORBI</name>
<dbReference type="InterPro" id="IPR057670">
    <property type="entry name" value="SH3_retrovirus"/>
</dbReference>
<proteinExistence type="predicted"/>
<keyword evidence="1" id="KW-0378">Hydrolase</keyword>
<dbReference type="SUPFAM" id="SSF53098">
    <property type="entry name" value="Ribonuclease H-like"/>
    <property type="match status" value="1"/>
</dbReference>
<comment type="caution">
    <text evidence="4">The sequence shown here is derived from an EMBL/GenBank/DDBJ whole genome shotgun (WGS) entry which is preliminary data.</text>
</comment>
<dbReference type="Gene3D" id="3.30.420.10">
    <property type="entry name" value="Ribonuclease H-like superfamily/Ribonuclease H"/>
    <property type="match status" value="1"/>
</dbReference>
<dbReference type="GO" id="GO:0008233">
    <property type="term" value="F:peptidase activity"/>
    <property type="evidence" value="ECO:0007669"/>
    <property type="project" value="UniProtKB-KW"/>
</dbReference>